<protein>
    <recommendedName>
        <fullName evidence="4">CBM1 domain-containing protein</fullName>
    </recommendedName>
</protein>
<gene>
    <name evidence="2" type="ORF">BB560_000112</name>
</gene>
<accession>A0A2T9ZLC4</accession>
<dbReference type="OrthoDB" id="10677875at2759"/>
<organism evidence="2 3">
    <name type="scientific">Smittium megazygosporum</name>
    <dbReference type="NCBI Taxonomy" id="133381"/>
    <lineage>
        <taxon>Eukaryota</taxon>
        <taxon>Fungi</taxon>
        <taxon>Fungi incertae sedis</taxon>
        <taxon>Zoopagomycota</taxon>
        <taxon>Kickxellomycotina</taxon>
        <taxon>Harpellomycetes</taxon>
        <taxon>Harpellales</taxon>
        <taxon>Legeriomycetaceae</taxon>
        <taxon>Smittium</taxon>
    </lineage>
</organism>
<keyword evidence="1" id="KW-0732">Signal</keyword>
<reference evidence="2 3" key="1">
    <citation type="journal article" date="2018" name="MBio">
        <title>Comparative Genomics Reveals the Core Gene Toolbox for the Fungus-Insect Symbiosis.</title>
        <authorList>
            <person name="Wang Y."/>
            <person name="Stata M."/>
            <person name="Wang W."/>
            <person name="Stajich J.E."/>
            <person name="White M.M."/>
            <person name="Moncalvo J.M."/>
        </authorList>
    </citation>
    <scope>NUCLEOTIDE SEQUENCE [LARGE SCALE GENOMIC DNA]</scope>
    <source>
        <strain evidence="2 3">SC-DP-2</strain>
    </source>
</reference>
<evidence type="ECO:0000313" key="3">
    <source>
        <dbReference type="Proteomes" id="UP000245609"/>
    </source>
</evidence>
<keyword evidence="3" id="KW-1185">Reference proteome</keyword>
<feature type="signal peptide" evidence="1">
    <location>
        <begin position="1"/>
        <end position="27"/>
    </location>
</feature>
<evidence type="ECO:0000313" key="2">
    <source>
        <dbReference type="EMBL" id="PVV05389.1"/>
    </source>
</evidence>
<evidence type="ECO:0000256" key="1">
    <source>
        <dbReference type="SAM" id="SignalP"/>
    </source>
</evidence>
<feature type="chain" id="PRO_5015463793" description="CBM1 domain-containing protein" evidence="1">
    <location>
        <begin position="28"/>
        <end position="197"/>
    </location>
</feature>
<comment type="caution">
    <text evidence="2">The sequence shown here is derived from an EMBL/GenBank/DDBJ whole genome shotgun (WGS) entry which is preliminary data.</text>
</comment>
<evidence type="ECO:0008006" key="4">
    <source>
        <dbReference type="Google" id="ProtNLM"/>
    </source>
</evidence>
<name>A0A2T9ZLC4_9FUNG</name>
<dbReference type="Proteomes" id="UP000245609">
    <property type="component" value="Unassembled WGS sequence"/>
</dbReference>
<dbReference type="EMBL" id="MBFS01000010">
    <property type="protein sequence ID" value="PVV05389.1"/>
    <property type="molecule type" value="Genomic_DNA"/>
</dbReference>
<dbReference type="AlphaFoldDB" id="A0A2T9ZLC4"/>
<sequence length="197" mass="22348">MQTSILSITKYLVLSSLLLFSNVYSQAIEMAVFQPFTDPNGQVYTLQNKIIIDNSTLTRDSILGNTLLYTPQNISSTGWKSENLDFSLGVTGDNRNFPGIICTDCVPNTEYILPRYNLNGIGLCSVGWCQYQSSPCIYNLDRAFWYNCIPNTPQSNDPASLYVLYLYKDRIDVKPYSPSSSTQRKLPVGYRFHIYNN</sequence>
<proteinExistence type="predicted"/>